<dbReference type="GO" id="GO:0016787">
    <property type="term" value="F:hydrolase activity"/>
    <property type="evidence" value="ECO:0007669"/>
    <property type="project" value="UniProtKB-KW"/>
</dbReference>
<dbReference type="InterPro" id="IPR027806">
    <property type="entry name" value="HARBI1_dom"/>
</dbReference>
<keyword evidence="7" id="KW-0540">Nuclease</keyword>
<evidence type="ECO:0000256" key="8">
    <source>
        <dbReference type="ARBA" id="ARBA00022723"/>
    </source>
</evidence>
<evidence type="ECO:0000256" key="12">
    <source>
        <dbReference type="ARBA" id="ARBA00045850"/>
    </source>
</evidence>
<dbReference type="GO" id="GO:0004518">
    <property type="term" value="F:nuclease activity"/>
    <property type="evidence" value="ECO:0007669"/>
    <property type="project" value="UniProtKB-KW"/>
</dbReference>
<evidence type="ECO:0000256" key="6">
    <source>
        <dbReference type="ARBA" id="ARBA00022490"/>
    </source>
</evidence>
<dbReference type="PRINTS" id="PR02086">
    <property type="entry name" value="PUTNUCHARBI1"/>
</dbReference>
<evidence type="ECO:0000256" key="11">
    <source>
        <dbReference type="ARBA" id="ARBA00030126"/>
    </source>
</evidence>
<comment type="function">
    <text evidence="12">Transposase-derived protein that may have nuclease activity. Does not have transposase activity.</text>
</comment>
<name>A0AAV8YAV9_9CUCU</name>
<keyword evidence="10" id="KW-0539">Nucleus</keyword>
<comment type="cofactor">
    <cofactor evidence="1">
        <name>a divalent metal cation</name>
        <dbReference type="ChEBI" id="CHEBI:60240"/>
    </cofactor>
</comment>
<accession>A0AAV8YAV9</accession>
<evidence type="ECO:0000256" key="3">
    <source>
        <dbReference type="ARBA" id="ARBA00004496"/>
    </source>
</evidence>
<evidence type="ECO:0000313" key="15">
    <source>
        <dbReference type="Proteomes" id="UP001162162"/>
    </source>
</evidence>
<evidence type="ECO:0000256" key="1">
    <source>
        <dbReference type="ARBA" id="ARBA00001968"/>
    </source>
</evidence>
<comment type="subcellular location">
    <subcellularLocation>
        <location evidence="3">Cytoplasm</location>
    </subcellularLocation>
    <subcellularLocation>
        <location evidence="2">Nucleus</location>
    </subcellularLocation>
</comment>
<protein>
    <recommendedName>
        <fullName evidence="5">Putative nuclease HARBI1</fullName>
    </recommendedName>
    <alternativeName>
        <fullName evidence="11">Harbinger transposase-derived nuclease</fullName>
    </alternativeName>
</protein>
<dbReference type="Proteomes" id="UP001162162">
    <property type="component" value="Unassembled WGS sequence"/>
</dbReference>
<dbReference type="AlphaFoldDB" id="A0AAV8YAV9"/>
<evidence type="ECO:0000256" key="4">
    <source>
        <dbReference type="ARBA" id="ARBA00006958"/>
    </source>
</evidence>
<evidence type="ECO:0000313" key="14">
    <source>
        <dbReference type="EMBL" id="KAJ8948005.1"/>
    </source>
</evidence>
<keyword evidence="8" id="KW-0479">Metal-binding</keyword>
<gene>
    <name evidence="14" type="ORF">NQ318_011893</name>
</gene>
<keyword evidence="15" id="KW-1185">Reference proteome</keyword>
<dbReference type="PANTHER" id="PTHR22930:SF85">
    <property type="entry name" value="GH03217P-RELATED"/>
    <property type="match status" value="1"/>
</dbReference>
<keyword evidence="6" id="KW-0963">Cytoplasm</keyword>
<feature type="domain" description="DDE Tnp4" evidence="13">
    <location>
        <begin position="162"/>
        <end position="312"/>
    </location>
</feature>
<evidence type="ECO:0000256" key="5">
    <source>
        <dbReference type="ARBA" id="ARBA00015519"/>
    </source>
</evidence>
<keyword evidence="9" id="KW-0378">Hydrolase</keyword>
<dbReference type="EMBL" id="JAPWTK010000146">
    <property type="protein sequence ID" value="KAJ8948005.1"/>
    <property type="molecule type" value="Genomic_DNA"/>
</dbReference>
<organism evidence="14 15">
    <name type="scientific">Aromia moschata</name>
    <dbReference type="NCBI Taxonomy" id="1265417"/>
    <lineage>
        <taxon>Eukaryota</taxon>
        <taxon>Metazoa</taxon>
        <taxon>Ecdysozoa</taxon>
        <taxon>Arthropoda</taxon>
        <taxon>Hexapoda</taxon>
        <taxon>Insecta</taxon>
        <taxon>Pterygota</taxon>
        <taxon>Neoptera</taxon>
        <taxon>Endopterygota</taxon>
        <taxon>Coleoptera</taxon>
        <taxon>Polyphaga</taxon>
        <taxon>Cucujiformia</taxon>
        <taxon>Chrysomeloidea</taxon>
        <taxon>Cerambycidae</taxon>
        <taxon>Cerambycinae</taxon>
        <taxon>Callichromatini</taxon>
        <taxon>Aromia</taxon>
    </lineage>
</organism>
<dbReference type="InterPro" id="IPR026103">
    <property type="entry name" value="HARBI1_animal"/>
</dbReference>
<evidence type="ECO:0000256" key="10">
    <source>
        <dbReference type="ARBA" id="ARBA00023242"/>
    </source>
</evidence>
<dbReference type="GO" id="GO:0005634">
    <property type="term" value="C:nucleus"/>
    <property type="evidence" value="ECO:0007669"/>
    <property type="project" value="UniProtKB-SubCell"/>
</dbReference>
<comment type="caution">
    <text evidence="14">The sequence shown here is derived from an EMBL/GenBank/DDBJ whole genome shotgun (WGS) entry which is preliminary data.</text>
</comment>
<comment type="similarity">
    <text evidence="4">Belongs to the HARBI1 family.</text>
</comment>
<proteinExistence type="inferred from homology"/>
<sequence length="367" mass="43012">MSDFEDIDDYLTSESTSEDDMELLQGIPKIKNENYLDETVPNYDEETFFMHFRIGRQHVIRFAEQFENSNHYKTQSGLHGKISSLHQVIIFIWFLGHQTSSFRDVADRFNISISSLHRIITRVTIFFSNLSPQIITWPNENEKQEIEHHFRDQGFPHVIGAIDGCHIKIDKPQTDPESFINRKGFYSIHMQVVCDHIRKIRDVFIGYPGSVHDARVFRNSPLCANLAEMCGQYVLLGDSAYPLKANLLVPFKDRGQLTERQVNYNIQLAKNRYIIEHTFGVLKQKFRQLYHIKLRNIQTIVHLIRAACVIHNVCISDEFQIDENDLIENMIALPEHPQIDDDEEEEIDVNVRRVRDNFVNTLRIQRN</sequence>
<dbReference type="GO" id="GO:0005737">
    <property type="term" value="C:cytoplasm"/>
    <property type="evidence" value="ECO:0007669"/>
    <property type="project" value="UniProtKB-SubCell"/>
</dbReference>
<dbReference type="GO" id="GO:0046872">
    <property type="term" value="F:metal ion binding"/>
    <property type="evidence" value="ECO:0007669"/>
    <property type="project" value="UniProtKB-KW"/>
</dbReference>
<dbReference type="PANTHER" id="PTHR22930">
    <property type="match status" value="1"/>
</dbReference>
<dbReference type="Pfam" id="PF13359">
    <property type="entry name" value="DDE_Tnp_4"/>
    <property type="match status" value="1"/>
</dbReference>
<dbReference type="InterPro" id="IPR045249">
    <property type="entry name" value="HARBI1-like"/>
</dbReference>
<evidence type="ECO:0000256" key="2">
    <source>
        <dbReference type="ARBA" id="ARBA00004123"/>
    </source>
</evidence>
<evidence type="ECO:0000256" key="7">
    <source>
        <dbReference type="ARBA" id="ARBA00022722"/>
    </source>
</evidence>
<evidence type="ECO:0000259" key="13">
    <source>
        <dbReference type="Pfam" id="PF13359"/>
    </source>
</evidence>
<evidence type="ECO:0000256" key="9">
    <source>
        <dbReference type="ARBA" id="ARBA00022801"/>
    </source>
</evidence>
<reference evidence="14" key="1">
    <citation type="journal article" date="2023" name="Insect Mol. Biol.">
        <title>Genome sequencing provides insights into the evolution of gene families encoding plant cell wall-degrading enzymes in longhorned beetles.</title>
        <authorList>
            <person name="Shin N.R."/>
            <person name="Okamura Y."/>
            <person name="Kirsch R."/>
            <person name="Pauchet Y."/>
        </authorList>
    </citation>
    <scope>NUCLEOTIDE SEQUENCE</scope>
    <source>
        <strain evidence="14">AMC_N1</strain>
    </source>
</reference>